<proteinExistence type="predicted"/>
<comment type="caution">
    <text evidence="2">The sequence shown here is derived from an EMBL/GenBank/DDBJ whole genome shotgun (WGS) entry which is preliminary data.</text>
</comment>
<accession>A0A6G0YT49</accession>
<reference evidence="2 3" key="1">
    <citation type="submission" date="2019-08" db="EMBL/GenBank/DDBJ databases">
        <title>Whole genome of Aphis craccivora.</title>
        <authorList>
            <person name="Voronova N.V."/>
            <person name="Shulinski R.S."/>
            <person name="Bandarenka Y.V."/>
            <person name="Zhorov D.G."/>
            <person name="Warner D."/>
        </authorList>
    </citation>
    <scope>NUCLEOTIDE SEQUENCE [LARGE SCALE GENOMIC DNA]</scope>
    <source>
        <strain evidence="2">180601</strain>
        <tissue evidence="2">Whole Body</tissue>
    </source>
</reference>
<evidence type="ECO:0000313" key="2">
    <source>
        <dbReference type="EMBL" id="KAF0761113.1"/>
    </source>
</evidence>
<evidence type="ECO:0000313" key="3">
    <source>
        <dbReference type="Proteomes" id="UP000478052"/>
    </source>
</evidence>
<dbReference type="AlphaFoldDB" id="A0A6G0YT49"/>
<keyword evidence="3" id="KW-1185">Reference proteome</keyword>
<gene>
    <name evidence="2" type="ORF">FWK35_00015648</name>
</gene>
<dbReference type="Proteomes" id="UP000478052">
    <property type="component" value="Unassembled WGS sequence"/>
</dbReference>
<keyword evidence="1" id="KW-0472">Membrane</keyword>
<dbReference type="EMBL" id="VUJU01002487">
    <property type="protein sequence ID" value="KAF0761113.1"/>
    <property type="molecule type" value="Genomic_DNA"/>
</dbReference>
<organism evidence="2 3">
    <name type="scientific">Aphis craccivora</name>
    <name type="common">Cowpea aphid</name>
    <dbReference type="NCBI Taxonomy" id="307492"/>
    <lineage>
        <taxon>Eukaryota</taxon>
        <taxon>Metazoa</taxon>
        <taxon>Ecdysozoa</taxon>
        <taxon>Arthropoda</taxon>
        <taxon>Hexapoda</taxon>
        <taxon>Insecta</taxon>
        <taxon>Pterygota</taxon>
        <taxon>Neoptera</taxon>
        <taxon>Paraneoptera</taxon>
        <taxon>Hemiptera</taxon>
        <taxon>Sternorrhyncha</taxon>
        <taxon>Aphidomorpha</taxon>
        <taxon>Aphidoidea</taxon>
        <taxon>Aphididae</taxon>
        <taxon>Aphidini</taxon>
        <taxon>Aphis</taxon>
        <taxon>Aphis</taxon>
    </lineage>
</organism>
<keyword evidence="1" id="KW-0812">Transmembrane</keyword>
<feature type="non-terminal residue" evidence="2">
    <location>
        <position position="1"/>
    </location>
</feature>
<evidence type="ECO:0000256" key="1">
    <source>
        <dbReference type="SAM" id="Phobius"/>
    </source>
</evidence>
<feature type="transmembrane region" description="Helical" evidence="1">
    <location>
        <begin position="103"/>
        <end position="121"/>
    </location>
</feature>
<protein>
    <submittedName>
        <fullName evidence="2">Uncharacterized protein</fullName>
    </submittedName>
</protein>
<sequence length="122" mass="14928">VGVIIPFRVERRRPPFTRAPLSALTRARVRSRPPPYLHARGHDTVHYYYYYYYYYYRYSSCRFRPFTRHPSCRRIGDHIVNRKINYLVIIFSNAVSFRPCGVVQYYSLFITGYFLFFLYFCF</sequence>
<keyword evidence="1" id="KW-1133">Transmembrane helix</keyword>
<name>A0A6G0YT49_APHCR</name>